<dbReference type="Pfam" id="PF01315">
    <property type="entry name" value="Ald_Xan_dh_C"/>
    <property type="match status" value="1"/>
</dbReference>
<dbReference type="SUPFAM" id="SSF56003">
    <property type="entry name" value="Molybdenum cofactor-binding domain"/>
    <property type="match status" value="1"/>
</dbReference>
<gene>
    <name evidence="5" type="ORF">Rumeso_03623</name>
</gene>
<dbReference type="SUPFAM" id="SSF54665">
    <property type="entry name" value="CO dehydrogenase molybdoprotein N-domain-like"/>
    <property type="match status" value="1"/>
</dbReference>
<keyword evidence="1" id="KW-0500">Molybdenum</keyword>
<dbReference type="PANTHER" id="PTHR11908:SF132">
    <property type="entry name" value="ALDEHYDE OXIDASE 1-RELATED"/>
    <property type="match status" value="1"/>
</dbReference>
<evidence type="ECO:0000313" key="5">
    <source>
        <dbReference type="EMBL" id="EYD74811.1"/>
    </source>
</evidence>
<comment type="caution">
    <text evidence="5">The sequence shown here is derived from an EMBL/GenBank/DDBJ whole genome shotgun (WGS) entry which is preliminary data.</text>
</comment>
<evidence type="ECO:0000256" key="1">
    <source>
        <dbReference type="ARBA" id="ARBA00022505"/>
    </source>
</evidence>
<reference evidence="5 6" key="1">
    <citation type="submission" date="2013-02" db="EMBL/GenBank/DDBJ databases">
        <authorList>
            <person name="Fiebig A."/>
            <person name="Goeker M."/>
            <person name="Klenk H.-P.P."/>
        </authorList>
    </citation>
    <scope>NUCLEOTIDE SEQUENCE [LARGE SCALE GENOMIC DNA]</scope>
    <source>
        <strain evidence="5 6">DSM 19309</strain>
    </source>
</reference>
<dbReference type="GO" id="GO:0005506">
    <property type="term" value="F:iron ion binding"/>
    <property type="evidence" value="ECO:0007669"/>
    <property type="project" value="InterPro"/>
</dbReference>
<feature type="region of interest" description="Disordered" evidence="3">
    <location>
        <begin position="185"/>
        <end position="216"/>
    </location>
</feature>
<sequence length="290" mass="30046">MTVGLRETHDSALLHVTGQARYVDDIPAPEGCLHLAFGLSGIAKGRLASLDLAAVRAAPGVVDVLTAGDLARPADTSPSAHDEPLLCDSLIHFEGQPLFLVVATSHLAARKATRLAKVEVEAETPILTLDGALAADSRFEEGPRVWTKGDASSALASAPNRLSGRFEIGGQEHFYLEGQASLAIPGEGRWRSTPPPSTRPRSSTRSRMPSASPCTTCASSCAGWAAASAARRARAMRWPSPAPSRPSGPGAPAGCATTATTTWSSPASATTSTSTTRWASTQRGASLPST</sequence>
<dbReference type="Pfam" id="PF02738">
    <property type="entry name" value="MoCoBD_1"/>
    <property type="match status" value="1"/>
</dbReference>
<name>A0A017HKC3_9RHOB</name>
<feature type="compositionally biased region" description="Low complexity" evidence="3">
    <location>
        <begin position="247"/>
        <end position="281"/>
    </location>
</feature>
<dbReference type="STRING" id="442562.Rumeso_03623"/>
<dbReference type="InterPro" id="IPR016208">
    <property type="entry name" value="Ald_Oxase/xanthine_DH-like"/>
</dbReference>
<dbReference type="PATRIC" id="fig|442562.3.peg.3568"/>
<dbReference type="GO" id="GO:0004854">
    <property type="term" value="F:xanthine dehydrogenase activity"/>
    <property type="evidence" value="ECO:0007669"/>
    <property type="project" value="UniProtKB-EC"/>
</dbReference>
<feature type="domain" description="Aldehyde oxidase/xanthine dehydrogenase a/b hammerhead" evidence="4">
    <location>
        <begin position="17"/>
        <end position="124"/>
    </location>
</feature>
<accession>A0A017HKC3</accession>
<dbReference type="InterPro" id="IPR008274">
    <property type="entry name" value="AldOxase/xan_DH_MoCoBD1"/>
</dbReference>
<organism evidence="5 6">
    <name type="scientific">Rubellimicrobium mesophilum DSM 19309</name>
    <dbReference type="NCBI Taxonomy" id="442562"/>
    <lineage>
        <taxon>Bacteria</taxon>
        <taxon>Pseudomonadati</taxon>
        <taxon>Pseudomonadota</taxon>
        <taxon>Alphaproteobacteria</taxon>
        <taxon>Rhodobacterales</taxon>
        <taxon>Roseobacteraceae</taxon>
        <taxon>Rubellimicrobium</taxon>
    </lineage>
</organism>
<keyword evidence="2 5" id="KW-0560">Oxidoreductase</keyword>
<dbReference type="InterPro" id="IPR000674">
    <property type="entry name" value="Ald_Oxase/Xan_DH_a/b"/>
</dbReference>
<evidence type="ECO:0000256" key="3">
    <source>
        <dbReference type="SAM" id="MobiDB-lite"/>
    </source>
</evidence>
<dbReference type="EMBL" id="AOSK01000104">
    <property type="protein sequence ID" value="EYD74811.1"/>
    <property type="molecule type" value="Genomic_DNA"/>
</dbReference>
<dbReference type="AlphaFoldDB" id="A0A017HKC3"/>
<feature type="compositionally biased region" description="Low complexity" evidence="3">
    <location>
        <begin position="199"/>
        <end position="216"/>
    </location>
</feature>
<evidence type="ECO:0000256" key="2">
    <source>
        <dbReference type="ARBA" id="ARBA00023002"/>
    </source>
</evidence>
<keyword evidence="6" id="KW-1185">Reference proteome</keyword>
<feature type="region of interest" description="Disordered" evidence="3">
    <location>
        <begin position="232"/>
        <end position="290"/>
    </location>
</feature>
<dbReference type="Proteomes" id="UP000019666">
    <property type="component" value="Unassembled WGS sequence"/>
</dbReference>
<dbReference type="InterPro" id="IPR037165">
    <property type="entry name" value="AldOxase/xan_DH_Mopterin-bd_sf"/>
</dbReference>
<evidence type="ECO:0000259" key="4">
    <source>
        <dbReference type="SMART" id="SM01008"/>
    </source>
</evidence>
<dbReference type="InterPro" id="IPR036856">
    <property type="entry name" value="Ald_Oxase/Xan_DH_a/b_sf"/>
</dbReference>
<dbReference type="EC" id="1.17.1.4" evidence="5"/>
<protein>
    <submittedName>
        <fullName evidence="5">Xanthine dehydrogenase, molybdenum binding protein subunit</fullName>
        <ecNumber evidence="5">1.17.1.4</ecNumber>
    </submittedName>
</protein>
<proteinExistence type="predicted"/>
<dbReference type="Gene3D" id="3.90.1170.50">
    <property type="entry name" value="Aldehyde oxidase/xanthine dehydrogenase, a/b hammerhead"/>
    <property type="match status" value="1"/>
</dbReference>
<dbReference type="Gene3D" id="3.30.365.10">
    <property type="entry name" value="Aldehyde oxidase/xanthine dehydrogenase, molybdopterin binding domain"/>
    <property type="match status" value="1"/>
</dbReference>
<dbReference type="SMART" id="SM01008">
    <property type="entry name" value="Ald_Xan_dh_C"/>
    <property type="match status" value="1"/>
</dbReference>
<evidence type="ECO:0000313" key="6">
    <source>
        <dbReference type="Proteomes" id="UP000019666"/>
    </source>
</evidence>
<dbReference type="HOGENOM" id="CLU_959367_0_0_5"/>
<dbReference type="PANTHER" id="PTHR11908">
    <property type="entry name" value="XANTHINE DEHYDROGENASE"/>
    <property type="match status" value="1"/>
</dbReference>